<protein>
    <submittedName>
        <fullName evidence="1">Uncharacterized protein</fullName>
    </submittedName>
</protein>
<reference evidence="1 2" key="1">
    <citation type="journal article" date="2013" name="Science">
        <title>Pandoraviruses: amoeba viruses with genomes up to 2.5 Mb reaching that of parasitic eukaryotes.</title>
        <authorList>
            <person name="Philippe N."/>
            <person name="Legendre M."/>
            <person name="Doutre G."/>
            <person name="Coute Y."/>
            <person name="Poirot O."/>
            <person name="Lescot M."/>
            <person name="Arslan D."/>
            <person name="Seltzer V."/>
            <person name="Bertaux L."/>
            <person name="Bruley C."/>
            <person name="Garin J."/>
            <person name="Claverie J.M."/>
            <person name="Abergel C."/>
        </authorList>
    </citation>
    <scope>NUCLEOTIDE SEQUENCE [LARGE SCALE GENOMIC DNA]</scope>
</reference>
<gene>
    <name evidence="1" type="ORF">psal_cds_761</name>
</gene>
<organism evidence="1 2">
    <name type="scientific">Pandoravirus salinus</name>
    <dbReference type="NCBI Taxonomy" id="1349410"/>
    <lineage>
        <taxon>Viruses</taxon>
        <taxon>Pandoravirus</taxon>
    </lineage>
</organism>
<name>S4VVS8_9VIRU</name>
<dbReference type="KEGG" id="vg:16606541"/>
<sequence length="162" mass="18524">MWDSTKILVCVAIGALLMCMANDLVVRRYQPSAWNGRGGCPIDDPFGAGMHTLNQAIIHARRTDDSATLHRIYAFVIRHVREHYHFGSGILEVDGKVVDLQDPERSFDRRWDDTTRAVAKGDVWAPVRIRLTRDECTIWFDSVGDDYSWRFSLVAKYPQADL</sequence>
<accession>S4VVS8</accession>
<dbReference type="Proteomes" id="UP000204584">
    <property type="component" value="Segment"/>
</dbReference>
<evidence type="ECO:0000313" key="2">
    <source>
        <dbReference type="Proteomes" id="UP000204584"/>
    </source>
</evidence>
<evidence type="ECO:0000313" key="1">
    <source>
        <dbReference type="EMBL" id="AGO84754.2"/>
    </source>
</evidence>
<proteinExistence type="predicted"/>
<dbReference type="EMBL" id="KC977571">
    <property type="protein sequence ID" value="AGO84754.2"/>
    <property type="molecule type" value="Genomic_DNA"/>
</dbReference>
<dbReference type="RefSeq" id="YP_008437827.2">
    <property type="nucleotide sequence ID" value="NC_022098.1"/>
</dbReference>
<dbReference type="GeneID" id="16606541"/>
<keyword evidence="2" id="KW-1185">Reference proteome</keyword>